<keyword evidence="2" id="KW-0433">Leucine-rich repeat</keyword>
<evidence type="ECO:0000256" key="1">
    <source>
        <dbReference type="ARBA" id="ARBA00022468"/>
    </source>
</evidence>
<dbReference type="GO" id="GO:0048471">
    <property type="term" value="C:perinuclear region of cytoplasm"/>
    <property type="evidence" value="ECO:0007669"/>
    <property type="project" value="TreeGrafter"/>
</dbReference>
<dbReference type="Pfam" id="PF13516">
    <property type="entry name" value="LRR_6"/>
    <property type="match status" value="2"/>
</dbReference>
<proteinExistence type="predicted"/>
<comment type="caution">
    <text evidence="5">The sequence shown here is derived from an EMBL/GenBank/DDBJ whole genome shotgun (WGS) entry which is preliminary data.</text>
</comment>
<evidence type="ECO:0000256" key="4">
    <source>
        <dbReference type="SAM" id="MobiDB-lite"/>
    </source>
</evidence>
<accession>A0A9P9WYN8</accession>
<dbReference type="InterPro" id="IPR001611">
    <property type="entry name" value="Leu-rich_rpt"/>
</dbReference>
<keyword evidence="3" id="KW-0677">Repeat</keyword>
<dbReference type="GO" id="GO:0006913">
    <property type="term" value="P:nucleocytoplasmic transport"/>
    <property type="evidence" value="ECO:0007669"/>
    <property type="project" value="TreeGrafter"/>
</dbReference>
<evidence type="ECO:0000313" key="5">
    <source>
        <dbReference type="EMBL" id="KAI1881502.1"/>
    </source>
</evidence>
<feature type="region of interest" description="Disordered" evidence="4">
    <location>
        <begin position="84"/>
        <end position="106"/>
    </location>
</feature>
<dbReference type="AlphaFoldDB" id="A0A9P9WYN8"/>
<sequence length="585" mass="65136">METQQAASLLRAAHESNYVDLSADLLDFPRRRSHLRRDEAQQIACALFPEYTEEKAIIRYEEWLKLARSAYISRQAAEQLRKAKEMESRRPDRLHEPWDPINDPLDLGGPKALPMPVRIGKQEDFEDCFAFLKSNADDQVGGLFDMPDTSSAHPDLGFIRGEEPVYKTRMIEFRRGVVYEDGRLDLCKKVVGPDHIDDLMDSLENNTHIRHFLLGNNVITNHGARRIAKFIEDHPDRMETWYLAGNHIKPAGLHAMAKSLQRSQVLTNLWLKRNPLGPCSVDDLVTIFKGAANLRVLDIEGCELGDEGISGLFERLQDTQNRLETIFMNGDGIGVAAATQIGQFLRSPNCHLRYLMMSGNPLGDSGASALSTGLSANKTLEVLTVASCGLSSLGISHICDALKQHPSIRSVDISSRFTTADLGQRFNHISDEAVEAIKYLVANQSLRFLEVGYAALSHQGLEEIRDEVAAGSSLVGFSAQRIIPPEETSAAGNTCSLRVRQALEANYLKFYGGVGQVAGGVPYDDFIDKNGGSRLLRNCPDVRLIDSVYRVRDKGATSSGRARKFWDLDIDGEDKRIWERLDAIQ</sequence>
<dbReference type="SUPFAM" id="SSF52047">
    <property type="entry name" value="RNI-like"/>
    <property type="match status" value="1"/>
</dbReference>
<dbReference type="GO" id="GO:0031267">
    <property type="term" value="F:small GTPase binding"/>
    <property type="evidence" value="ECO:0007669"/>
    <property type="project" value="TreeGrafter"/>
</dbReference>
<keyword evidence="6" id="KW-1185">Reference proteome</keyword>
<dbReference type="InterPro" id="IPR032675">
    <property type="entry name" value="LRR_dom_sf"/>
</dbReference>
<evidence type="ECO:0000256" key="3">
    <source>
        <dbReference type="ARBA" id="ARBA00022737"/>
    </source>
</evidence>
<dbReference type="GO" id="GO:0005634">
    <property type="term" value="C:nucleus"/>
    <property type="evidence" value="ECO:0007669"/>
    <property type="project" value="TreeGrafter"/>
</dbReference>
<dbReference type="InterPro" id="IPR027038">
    <property type="entry name" value="RanGap"/>
</dbReference>
<organism evidence="5 6">
    <name type="scientific">Neoarthrinium moseri</name>
    <dbReference type="NCBI Taxonomy" id="1658444"/>
    <lineage>
        <taxon>Eukaryota</taxon>
        <taxon>Fungi</taxon>
        <taxon>Dikarya</taxon>
        <taxon>Ascomycota</taxon>
        <taxon>Pezizomycotina</taxon>
        <taxon>Sordariomycetes</taxon>
        <taxon>Xylariomycetidae</taxon>
        <taxon>Amphisphaeriales</taxon>
        <taxon>Apiosporaceae</taxon>
        <taxon>Neoarthrinium</taxon>
    </lineage>
</organism>
<protein>
    <recommendedName>
        <fullName evidence="7">RNI-like protein</fullName>
    </recommendedName>
</protein>
<dbReference type="PANTHER" id="PTHR24113">
    <property type="entry name" value="RAN GTPASE-ACTIVATING PROTEIN 1"/>
    <property type="match status" value="1"/>
</dbReference>
<name>A0A9P9WYN8_9PEZI</name>
<evidence type="ECO:0000313" key="6">
    <source>
        <dbReference type="Proteomes" id="UP000829685"/>
    </source>
</evidence>
<keyword evidence="1" id="KW-0343">GTPase activation</keyword>
<dbReference type="PANTHER" id="PTHR24113:SF12">
    <property type="entry name" value="RAN GTPASE-ACTIVATING PROTEIN 1"/>
    <property type="match status" value="1"/>
</dbReference>
<dbReference type="Proteomes" id="UP000829685">
    <property type="component" value="Unassembled WGS sequence"/>
</dbReference>
<evidence type="ECO:0000256" key="2">
    <source>
        <dbReference type="ARBA" id="ARBA00022614"/>
    </source>
</evidence>
<gene>
    <name evidence="5" type="ORF">JX265_000328</name>
</gene>
<reference evidence="5" key="1">
    <citation type="submission" date="2021-03" db="EMBL/GenBank/DDBJ databases">
        <title>Revisited historic fungal species revealed as producer of novel bioactive compounds through whole genome sequencing and comparative genomics.</title>
        <authorList>
            <person name="Vignolle G.A."/>
            <person name="Hochenegger N."/>
            <person name="Mach R.L."/>
            <person name="Mach-Aigner A.R."/>
            <person name="Javad Rahimi M."/>
            <person name="Salim K.A."/>
            <person name="Chan C.M."/>
            <person name="Lim L.B.L."/>
            <person name="Cai F."/>
            <person name="Druzhinina I.S."/>
            <person name="U'Ren J.M."/>
            <person name="Derntl C."/>
        </authorList>
    </citation>
    <scope>NUCLEOTIDE SEQUENCE</scope>
    <source>
        <strain evidence="5">TUCIM 5799</strain>
    </source>
</reference>
<dbReference type="Gene3D" id="3.80.10.10">
    <property type="entry name" value="Ribonuclease Inhibitor"/>
    <property type="match status" value="2"/>
</dbReference>
<dbReference type="GO" id="GO:0005829">
    <property type="term" value="C:cytosol"/>
    <property type="evidence" value="ECO:0007669"/>
    <property type="project" value="TreeGrafter"/>
</dbReference>
<dbReference type="EMBL" id="JAFIMR010000001">
    <property type="protein sequence ID" value="KAI1881502.1"/>
    <property type="molecule type" value="Genomic_DNA"/>
</dbReference>
<evidence type="ECO:0008006" key="7">
    <source>
        <dbReference type="Google" id="ProtNLM"/>
    </source>
</evidence>
<feature type="compositionally biased region" description="Basic and acidic residues" evidence="4">
    <location>
        <begin position="84"/>
        <end position="98"/>
    </location>
</feature>
<dbReference type="GO" id="GO:0005096">
    <property type="term" value="F:GTPase activator activity"/>
    <property type="evidence" value="ECO:0007669"/>
    <property type="project" value="UniProtKB-KW"/>
</dbReference>
<dbReference type="SMART" id="SM00368">
    <property type="entry name" value="LRR_RI"/>
    <property type="match status" value="7"/>
</dbReference>